<evidence type="ECO:0000256" key="3">
    <source>
        <dbReference type="PROSITE-ProRule" id="PRU10007"/>
    </source>
</evidence>
<dbReference type="Proteomes" id="UP000034098">
    <property type="component" value="Unassembled WGS sequence"/>
</dbReference>
<dbReference type="PATRIC" id="fig|69370.6.peg.2357"/>
<dbReference type="AlphaFoldDB" id="A0A0M2HC86"/>
<comment type="similarity">
    <text evidence="1 4">Belongs to the aldehyde dehydrogenase family.</text>
</comment>
<evidence type="ECO:0000256" key="2">
    <source>
        <dbReference type="ARBA" id="ARBA00023002"/>
    </source>
</evidence>
<feature type="domain" description="Aldehyde dehydrogenase" evidence="5">
    <location>
        <begin position="19"/>
        <end position="482"/>
    </location>
</feature>
<dbReference type="Gene3D" id="3.40.309.10">
    <property type="entry name" value="Aldehyde Dehydrogenase, Chain A, domain 2"/>
    <property type="match status" value="1"/>
</dbReference>
<name>A0A0M2HC86_MICTR</name>
<evidence type="ECO:0000256" key="1">
    <source>
        <dbReference type="ARBA" id="ARBA00009986"/>
    </source>
</evidence>
<dbReference type="PANTHER" id="PTHR42804:SF1">
    <property type="entry name" value="ALDEHYDE DEHYDROGENASE-RELATED"/>
    <property type="match status" value="1"/>
</dbReference>
<dbReference type="InterPro" id="IPR029510">
    <property type="entry name" value="Ald_DH_CS_GLU"/>
</dbReference>
<protein>
    <submittedName>
        <fullName evidence="6">Geranial dehydrogenase</fullName>
        <ecNumber evidence="6">1.2.1.86</ecNumber>
    </submittedName>
</protein>
<keyword evidence="7" id="KW-1185">Reference proteome</keyword>
<dbReference type="Pfam" id="PF00171">
    <property type="entry name" value="Aldedh"/>
    <property type="match status" value="1"/>
</dbReference>
<dbReference type="PROSITE" id="PS00687">
    <property type="entry name" value="ALDEHYDE_DEHYDR_GLU"/>
    <property type="match status" value="1"/>
</dbReference>
<gene>
    <name evidence="6" type="primary">geoB</name>
    <name evidence="6" type="ORF">RS82_02319</name>
</gene>
<dbReference type="InterPro" id="IPR016162">
    <property type="entry name" value="Ald_DH_N"/>
</dbReference>
<dbReference type="GO" id="GO:0034832">
    <property type="term" value="F:geranial dehydrogenase activity"/>
    <property type="evidence" value="ECO:0007669"/>
    <property type="project" value="UniProtKB-EC"/>
</dbReference>
<evidence type="ECO:0000256" key="4">
    <source>
        <dbReference type="RuleBase" id="RU003345"/>
    </source>
</evidence>
<proteinExistence type="inferred from homology"/>
<dbReference type="OrthoDB" id="6882680at2"/>
<dbReference type="InterPro" id="IPR016163">
    <property type="entry name" value="Ald_DH_C"/>
</dbReference>
<dbReference type="EMBL" id="JYJA01000035">
    <property type="protein sequence ID" value="KJL42303.1"/>
    <property type="molecule type" value="Genomic_DNA"/>
</dbReference>
<comment type="caution">
    <text evidence="6">The sequence shown here is derived from an EMBL/GenBank/DDBJ whole genome shotgun (WGS) entry which is preliminary data.</text>
</comment>
<sequence length="488" mass="51360">MSGLSSISSHSGLYVAGEWAEDPGREWLQVLNPSNEEVVGRIPLATRRDVDRAVDAAVEVHESGSWRAVDLAERVKLLEAIAQGIERRAADFDRTYVLDQGGLASFAGAITAMGANVFRATAVFAEQIDLGPTLRETLGEAVYLSREPVGPVAAIVPWNSPLNLAAVKIASALLAGCPIVVKVDPVAPLALFLLAEVIEEVGVPAGVVSFLPGGREVGEQLVSHPGIRAITFTGSTRAGQQVMIAAAQRMTRVMLELGGKSAAIALEDADPAQFAPLIAFGSVLQAGQVCTTQSRILVPASRKDEWIPALTEAFRALVVGDPADSATTVGPLATQAQLDRVEAFVARAREDGATVLTGGAKPKGSAFDRGYWYQPTLITDTNPEMQITCEEVFGPVITVQPYDDLDDAIAIANSTEFGLNNGIYTPDTDKAIAVAPRLTSGVVSVNTFGPSALAPYGGMKMSGMGREGGLEGVLEFTEIKQINVAHMS</sequence>
<dbReference type="InterPro" id="IPR015590">
    <property type="entry name" value="Aldehyde_DH_dom"/>
</dbReference>
<dbReference type="PANTHER" id="PTHR42804">
    <property type="entry name" value="ALDEHYDE DEHYDROGENASE"/>
    <property type="match status" value="1"/>
</dbReference>
<accession>A0A0M2HC86</accession>
<dbReference type="InterPro" id="IPR016161">
    <property type="entry name" value="Ald_DH/histidinol_DH"/>
</dbReference>
<dbReference type="EC" id="1.2.1.86" evidence="6"/>
<feature type="active site" evidence="3">
    <location>
        <position position="256"/>
    </location>
</feature>
<dbReference type="SUPFAM" id="SSF53720">
    <property type="entry name" value="ALDH-like"/>
    <property type="match status" value="1"/>
</dbReference>
<dbReference type="FunFam" id="3.40.605.10:FF:000007">
    <property type="entry name" value="NAD/NADP-dependent betaine aldehyde dehydrogenase"/>
    <property type="match status" value="1"/>
</dbReference>
<reference evidence="6 7" key="1">
    <citation type="submission" date="2015-02" db="EMBL/GenBank/DDBJ databases">
        <title>Draft genome sequences of ten Microbacterium spp. with emphasis on heavy metal contaminated environments.</title>
        <authorList>
            <person name="Corretto E."/>
        </authorList>
    </citation>
    <scope>NUCLEOTIDE SEQUENCE [LARGE SCALE GENOMIC DNA]</scope>
    <source>
        <strain evidence="6 7">DSM 8608</strain>
    </source>
</reference>
<keyword evidence="2 4" id="KW-0560">Oxidoreductase</keyword>
<dbReference type="Gene3D" id="3.40.605.10">
    <property type="entry name" value="Aldehyde Dehydrogenase, Chain A, domain 1"/>
    <property type="match status" value="1"/>
</dbReference>
<evidence type="ECO:0000313" key="6">
    <source>
        <dbReference type="EMBL" id="KJL42303.1"/>
    </source>
</evidence>
<organism evidence="6 7">
    <name type="scientific">Microbacterium trichothecenolyticum</name>
    <name type="common">Aureobacterium trichothecenolyticum</name>
    <dbReference type="NCBI Taxonomy" id="69370"/>
    <lineage>
        <taxon>Bacteria</taxon>
        <taxon>Bacillati</taxon>
        <taxon>Actinomycetota</taxon>
        <taxon>Actinomycetes</taxon>
        <taxon>Micrococcales</taxon>
        <taxon>Microbacteriaceae</taxon>
        <taxon>Microbacterium</taxon>
    </lineage>
</organism>
<evidence type="ECO:0000313" key="7">
    <source>
        <dbReference type="Proteomes" id="UP000034098"/>
    </source>
</evidence>
<evidence type="ECO:0000259" key="5">
    <source>
        <dbReference type="Pfam" id="PF00171"/>
    </source>
</evidence>